<protein>
    <submittedName>
        <fullName evidence="2">Uncharacterized protein</fullName>
    </submittedName>
</protein>
<dbReference type="OrthoDB" id="410534at2759"/>
<dbReference type="EMBL" id="CAMXCT010001291">
    <property type="protein sequence ID" value="CAI3988694.1"/>
    <property type="molecule type" value="Genomic_DNA"/>
</dbReference>
<dbReference type="EMBL" id="CAMXCT020001291">
    <property type="protein sequence ID" value="CAL1142069.1"/>
    <property type="molecule type" value="Genomic_DNA"/>
</dbReference>
<organism evidence="2">
    <name type="scientific">Cladocopium goreaui</name>
    <dbReference type="NCBI Taxonomy" id="2562237"/>
    <lineage>
        <taxon>Eukaryota</taxon>
        <taxon>Sar</taxon>
        <taxon>Alveolata</taxon>
        <taxon>Dinophyceae</taxon>
        <taxon>Suessiales</taxon>
        <taxon>Symbiodiniaceae</taxon>
        <taxon>Cladocopium</taxon>
    </lineage>
</organism>
<reference evidence="2" key="1">
    <citation type="submission" date="2022-10" db="EMBL/GenBank/DDBJ databases">
        <authorList>
            <person name="Chen Y."/>
            <person name="Dougan E. K."/>
            <person name="Chan C."/>
            <person name="Rhodes N."/>
            <person name="Thang M."/>
        </authorList>
    </citation>
    <scope>NUCLEOTIDE SEQUENCE</scope>
</reference>
<dbReference type="Proteomes" id="UP001152797">
    <property type="component" value="Unassembled WGS sequence"/>
</dbReference>
<evidence type="ECO:0000313" key="4">
    <source>
        <dbReference type="Proteomes" id="UP001152797"/>
    </source>
</evidence>
<dbReference type="AlphaFoldDB" id="A0A9P1CBP6"/>
<comment type="caution">
    <text evidence="2">The sequence shown here is derived from an EMBL/GenBank/DDBJ whole genome shotgun (WGS) entry which is preliminary data.</text>
</comment>
<accession>A0A9P1CBP6</accession>
<evidence type="ECO:0000313" key="2">
    <source>
        <dbReference type="EMBL" id="CAI3988694.1"/>
    </source>
</evidence>
<reference evidence="3" key="2">
    <citation type="submission" date="2024-04" db="EMBL/GenBank/DDBJ databases">
        <authorList>
            <person name="Chen Y."/>
            <person name="Shah S."/>
            <person name="Dougan E. K."/>
            <person name="Thang M."/>
            <person name="Chan C."/>
        </authorList>
    </citation>
    <scope>NUCLEOTIDE SEQUENCE [LARGE SCALE GENOMIC DNA]</scope>
</reference>
<evidence type="ECO:0000256" key="1">
    <source>
        <dbReference type="SAM" id="MobiDB-lite"/>
    </source>
</evidence>
<name>A0A9P1CBP6_9DINO</name>
<dbReference type="EMBL" id="CAMXCT030001291">
    <property type="protein sequence ID" value="CAL4776006.1"/>
    <property type="molecule type" value="Genomic_DNA"/>
</dbReference>
<sequence length="1116" mass="124855">MATESSVLVQKAEEGSQASSHVEPASSHVEAGAVADEAQVNCAKCKSEVPKADCIERPRNRESFRWCCKACHALSVQFQRKGLSLQTLLSEDSLVEFFSAASEERRQATENRLSFASARALLKQSMVTETKRVQQDGRGGAYQPLAWYELRGYDVDAIKASAPCEKHAILGDTYLVQLHHTSDDTYYTEPKEVKSKGKRGLTDEEREAAKRQRLEAKKHEAERKVATSAAVKLLPALKSAQAKLAEKIHKLGTAADGLPEATKEQVEKAQGALEQNILAATKLLDCAAKGKAVDATGLPFTKDKDLQGVVKDANAALRAVSEYVRAQKQQKENMNPNGCAVDIALEPWDMAIAESVLSMASIASLANASLRASKSEEQLRDLAHGPVELLRENLLQVVVQDGHEQLAQTVRAITDMLLLLKGLLLAWDCSMCPEAILELPLPKFPKHYPNRARIPARDIDMSPASSSAAPRYDAAMARFSQQSIWTLQRLLQGKEASTKPSGAMKRKFSQEMEPALRCYHLISAPNLEPASQDIQFAVAQIGELLRYVSRVVPSFSDFLRRSGKIILSHDETTAGNVLNTDASQKVVLFYATFCELQYMHESPRAWLPIAAITHRQVSQVTGGLSKIHSLFLEDWYRQTQEALTLLPGVKIALTIHCLVSDLDAQRLALCAKGSAGLKPCAFCQNVLSRSAKETAANSDNFVTVHEHDLLKCQRLTQSEIEDYMARALRTWHSATKAERDLRERCLGYNIGVGGMWESAIAKRVLPLHRFVNDSMHCYFANGCCSAEIVLLLAEVKKHTGTDVATIQQVVLDAQWLRAGQQHRNGENKHWTKRLFTECFFSGNLYKGGAKQTRALTFLLRWLAESVWLSVPALEPYARCFLLLCKCVDCIRRVAQSKNYETLYRLQSEHQKLFVALYRDSTRPKHHARLHLSEQYSRLDCQRNCWGTESKHRDYKGVFAPTVCHFLTEQIGGSHFSKQLMPRLLMRHCELLRENPIAQLGFELRNPFSQQEIETETDLEGCRVSAQCSIGMLELAENDILLWGSNLATAAKCHFFVEKESKLFLYATEGILIKTTAAQRNFQFRGPKIMKLWSELHAPTIPTWIRNGPEDFVHCLI</sequence>
<evidence type="ECO:0000313" key="3">
    <source>
        <dbReference type="EMBL" id="CAL1142069.1"/>
    </source>
</evidence>
<proteinExistence type="predicted"/>
<keyword evidence="4" id="KW-1185">Reference proteome</keyword>
<gene>
    <name evidence="2" type="ORF">C1SCF055_LOCUS15823</name>
</gene>
<feature type="region of interest" description="Disordered" evidence="1">
    <location>
        <begin position="1"/>
        <end position="30"/>
    </location>
</feature>